<evidence type="ECO:0000256" key="1">
    <source>
        <dbReference type="SAM" id="MobiDB-lite"/>
    </source>
</evidence>
<feature type="region of interest" description="Disordered" evidence="1">
    <location>
        <begin position="1"/>
        <end position="30"/>
    </location>
</feature>
<dbReference type="RefSeq" id="WP_345621546.1">
    <property type="nucleotide sequence ID" value="NZ_BAABIG010000043.1"/>
</dbReference>
<comment type="caution">
    <text evidence="2">The sequence shown here is derived from an EMBL/GenBank/DDBJ whole genome shotgun (WGS) entry which is preliminary data.</text>
</comment>
<dbReference type="Proteomes" id="UP001501265">
    <property type="component" value="Unassembled WGS sequence"/>
</dbReference>
<organism evidence="2 3">
    <name type="scientific">Streptomyces ziwulingensis</name>
    <dbReference type="NCBI Taxonomy" id="1045501"/>
    <lineage>
        <taxon>Bacteria</taxon>
        <taxon>Bacillati</taxon>
        <taxon>Actinomycetota</taxon>
        <taxon>Actinomycetes</taxon>
        <taxon>Kitasatosporales</taxon>
        <taxon>Streptomycetaceae</taxon>
        <taxon>Streptomyces</taxon>
    </lineage>
</organism>
<sequence>MRRGGSGSQAGSGTDSKLGPTRRAIRVRSRGRRLKEATVAAYLTVLTTTDTAEKARALAAGARPC</sequence>
<name>A0ABP9CBN9_9ACTN</name>
<evidence type="ECO:0000313" key="2">
    <source>
        <dbReference type="EMBL" id="GAA4807932.1"/>
    </source>
</evidence>
<keyword evidence="3" id="KW-1185">Reference proteome</keyword>
<evidence type="ECO:0000313" key="3">
    <source>
        <dbReference type="Proteomes" id="UP001501265"/>
    </source>
</evidence>
<feature type="compositionally biased region" description="Gly residues" evidence="1">
    <location>
        <begin position="1"/>
        <end position="10"/>
    </location>
</feature>
<proteinExistence type="predicted"/>
<accession>A0ABP9CBN9</accession>
<gene>
    <name evidence="2" type="ORF">GCM10023220_42800</name>
</gene>
<reference evidence="3" key="1">
    <citation type="journal article" date="2019" name="Int. J. Syst. Evol. Microbiol.">
        <title>The Global Catalogue of Microorganisms (GCM) 10K type strain sequencing project: providing services to taxonomists for standard genome sequencing and annotation.</title>
        <authorList>
            <consortium name="The Broad Institute Genomics Platform"/>
            <consortium name="The Broad Institute Genome Sequencing Center for Infectious Disease"/>
            <person name="Wu L."/>
            <person name="Ma J."/>
        </authorList>
    </citation>
    <scope>NUCLEOTIDE SEQUENCE [LARGE SCALE GENOMIC DNA]</scope>
    <source>
        <strain evidence="3">JCM 18081</strain>
    </source>
</reference>
<dbReference type="EMBL" id="BAABIG010000043">
    <property type="protein sequence ID" value="GAA4807932.1"/>
    <property type="molecule type" value="Genomic_DNA"/>
</dbReference>
<protein>
    <submittedName>
        <fullName evidence="2">Uncharacterized protein</fullName>
    </submittedName>
</protein>